<dbReference type="EMBL" id="JAKIXB020000012">
    <property type="protein sequence ID" value="KAL1603398.1"/>
    <property type="molecule type" value="Genomic_DNA"/>
</dbReference>
<keyword evidence="1" id="KW-0175">Coiled coil</keyword>
<dbReference type="InterPro" id="IPR053005">
    <property type="entry name" value="Nuclear_Pos-Cytoskel_Interact"/>
</dbReference>
<evidence type="ECO:0000313" key="4">
    <source>
        <dbReference type="EMBL" id="KAL1603398.1"/>
    </source>
</evidence>
<keyword evidence="5" id="KW-1185">Reference proteome</keyword>
<feature type="compositionally biased region" description="Low complexity" evidence="2">
    <location>
        <begin position="1518"/>
        <end position="1530"/>
    </location>
</feature>
<dbReference type="PANTHER" id="PTHR28190:SF1">
    <property type="entry name" value="NUCLEAR MIGRATION PROTEIN NUM1"/>
    <property type="match status" value="1"/>
</dbReference>
<feature type="compositionally biased region" description="Polar residues" evidence="2">
    <location>
        <begin position="1284"/>
        <end position="1293"/>
    </location>
</feature>
<feature type="compositionally biased region" description="Basic and acidic residues" evidence="2">
    <location>
        <begin position="1956"/>
        <end position="1991"/>
    </location>
</feature>
<comment type="caution">
    <text evidence="4">The sequence shown here is derived from an EMBL/GenBank/DDBJ whole genome shotgun (WGS) entry which is preliminary data.</text>
</comment>
<feature type="compositionally biased region" description="Polar residues" evidence="2">
    <location>
        <begin position="1842"/>
        <end position="1874"/>
    </location>
</feature>
<reference evidence="4 5" key="1">
    <citation type="submission" date="2024-02" db="EMBL/GenBank/DDBJ databases">
        <title>De novo assembly and annotation of 12 fungi associated with fruit tree decline syndrome in Ontario, Canada.</title>
        <authorList>
            <person name="Sulman M."/>
            <person name="Ellouze W."/>
            <person name="Ilyukhin E."/>
        </authorList>
    </citation>
    <scope>NUCLEOTIDE SEQUENCE [LARGE SCALE GENOMIC DNA]</scope>
    <source>
        <strain evidence="4 5">M97-236</strain>
    </source>
</reference>
<feature type="region of interest" description="Disordered" evidence="2">
    <location>
        <begin position="1039"/>
        <end position="1070"/>
    </location>
</feature>
<evidence type="ECO:0000256" key="2">
    <source>
        <dbReference type="SAM" id="MobiDB-lite"/>
    </source>
</evidence>
<feature type="coiled-coil region" evidence="1">
    <location>
        <begin position="255"/>
        <end position="335"/>
    </location>
</feature>
<gene>
    <name evidence="4" type="ORF">SLS59_004495</name>
</gene>
<dbReference type="PROSITE" id="PS50003">
    <property type="entry name" value="PH_DOMAIN"/>
    <property type="match status" value="1"/>
</dbReference>
<feature type="compositionally biased region" description="Polar residues" evidence="2">
    <location>
        <begin position="534"/>
        <end position="548"/>
    </location>
</feature>
<feature type="region of interest" description="Disordered" evidence="2">
    <location>
        <begin position="792"/>
        <end position="814"/>
    </location>
</feature>
<feature type="compositionally biased region" description="Basic and acidic residues" evidence="2">
    <location>
        <begin position="446"/>
        <end position="468"/>
    </location>
</feature>
<dbReference type="CDD" id="cd13365">
    <property type="entry name" value="PH_PLC_plant-like"/>
    <property type="match status" value="1"/>
</dbReference>
<evidence type="ECO:0000313" key="5">
    <source>
        <dbReference type="Proteomes" id="UP001521222"/>
    </source>
</evidence>
<feature type="compositionally biased region" description="Polar residues" evidence="2">
    <location>
        <begin position="844"/>
        <end position="853"/>
    </location>
</feature>
<dbReference type="PANTHER" id="PTHR28190">
    <property type="entry name" value="NUCLEAR MIGRATION PROTEIN NUM1"/>
    <property type="match status" value="1"/>
</dbReference>
<feature type="domain" description="PH" evidence="3">
    <location>
        <begin position="1659"/>
        <end position="1770"/>
    </location>
</feature>
<dbReference type="InterPro" id="IPR001849">
    <property type="entry name" value="PH_domain"/>
</dbReference>
<protein>
    <recommendedName>
        <fullName evidence="3">PH domain-containing protein</fullName>
    </recommendedName>
</protein>
<dbReference type="SMART" id="SM00233">
    <property type="entry name" value="PH"/>
    <property type="match status" value="1"/>
</dbReference>
<feature type="compositionally biased region" description="Basic and acidic residues" evidence="2">
    <location>
        <begin position="340"/>
        <end position="349"/>
    </location>
</feature>
<feature type="region of interest" description="Disordered" evidence="2">
    <location>
        <begin position="484"/>
        <end position="704"/>
    </location>
</feature>
<feature type="compositionally biased region" description="Polar residues" evidence="2">
    <location>
        <begin position="684"/>
        <end position="699"/>
    </location>
</feature>
<sequence>MATTANLPPGALVVDDYSTLDPFTTQDGHRQRYSAFDNSQFSLYLNGSPAQAKRALEAHLAETTRRLQETSHLGNSLVQQRKELEERLKEVEGQQADNDIGPELRSRLAELEKEFNEVGRETARAFLPKSRVPSGETDPNSYASEAMQSPTKVSVPSRKQRNQQPNRIQDIHLATEISTSLLSQLKELQAILLEKDEALKAADLDRSNLEIEVEGLSQRLRTLDESDSRLKDVNWSLETQVRDFEAQSKSAADKEHRLNHTLNLAKSEKSALEREFEELKGMYAKLNDDHINKIKQHETELSGLRRNVAMGESERNALQRKVEDLSTQNQELAKAVAYRMRGDEHHSPEEDSPDQSFNEGESLTPEHSPPPSPSKATPRHGQLESETLKHSLQHAHRMIQQLKNNIHREKTEKIELKRMLQDARDEIETNRNESKGPGSASKRKKADKDVFKKPARPDRLGALRHGKQEVVMELDADEWEEQDIIPSPSKPQRPHQSVPGAFHSGYTSMAETSAHEGFETANDGSDAEFETANDDGTTTETDAFQTGAETLDGDSSDALTETQMGSTQGTIRNRSPIVRRQQSGQSYRDMYESTASNSDYDSERDTRTPGSHKRNSSFRFLRPTSSRKSVATPRGSLQDIFHHGTPPMARDSPASNSNHSTPAQGRSLFAELDGLSGGEETDSATEGTPGHSSVISPDSSPEKSVLGRSAMQRTIPMVAMVDSGTMTETVTVEPQHISVSTIHNIHDVRPQVPAPTALHLSSLVSQGTSPQAPLPQQLQFSAHAFHHTEPKLVQPPSLNISSISRHESSPKDPAIAPLAISSMSAHDTSPRIPTAPSLGISTMETQHTQHTAPQSPPAPVFNFSSVAGHATSPRAVPPPALGVSSVSGHTTEPRSAPAPVFDLSSVSGHETEPRAVPAPQFNVSGVSGHMTEPRDVPAQSFGMSQVSGHASEPRDAPVQSFGMSRVSGHASEPRDAPRQVFDMSSVSGHATEPQHAQATPLNMSTMSHQSTVPAEGQSQGHGLGFKALAPAALVASGVAASQMTEPKDASRSMDTAPESASTGNDRDINEKESVRQAPLGLSNFSAHSTEPAEVPRAPLSTFSTMSSQATEPFQAKIAPHQFSMHSSQTTEPFAPKPAAHGLSLHSSQATEPVVPQQANHGFSMHSAQATAPFAPKPVAHQLSVHSAQTTEPVTPRQQPLQLSMFASKVTEPLTPKMQSLQMSSFASRATAPVIPKPQSLQLSRFASETTGPVIPRLTAPALSSVSFQASEPVEAPRAALPAFSSMSSQTTEPVQPRAVPSNFSMFSSQTTEPLEPSRQAAPGVSFVSTQHTEPIHPAVAPRGFSDVTTLHEQSHEPESPTVPAFLPTPSRPSTANRAVAPELALSTLTTQYTEPQIPSRPVTAHRTGPAPWTLDFSQATQLWPQDKHLESDQSSVSDRAARIPLTPISTNTVQKTPRSAMTDGGTQTMVSAEQIDRLLLARSSNRHSGTIATAGIEKSLSPPPSPSRRHSGERVPRRPGSSGSIRSRAASPPPLPADHKQVIAAAALKQPLVPATPGTMGPPAMPASAYKKPSTPSLRTGTASLTPKTGGTTPRARRRSTNRSDARSGASSPISRRSSISSFTSEVDQRFNITGGPSFAPPGVPPGATDPRMIQAITQTMIGEYLWKYTRKTMGGGMSDTRHRRFFWIHPYTRTLYWSDRDPQTAGKIELKAKSVAIESVEEVEDLNPMPPGLHQKSLLVSTPGRSIKFTAATGKRHETWFNALNYLCQRVEEGSEQPEQRPPESPATNEIQNEFNAGYRSASRATGRSRASVTSRVSRHTSATRDDEVPTLRQHHVTPQRAASTEPGQTGSLTGRFSSMLRPNSTMRGSFSSRRSRINEDTFEEPNNATLDLSREIHDHVERDIEGMVNVRACCDGKHDVGHLHMHSAKHRHYSNSTLGNRPSFIGSLTSRSSSRADTRAESRNESRAESRTESRNEARNDRIRHHTELEASNFSASG</sequence>
<feature type="region of interest" description="Disordered" evidence="2">
    <location>
        <begin position="1284"/>
        <end position="1325"/>
    </location>
</feature>
<name>A0ABR3RG28_9PLEO</name>
<evidence type="ECO:0000256" key="1">
    <source>
        <dbReference type="SAM" id="Coils"/>
    </source>
</evidence>
<proteinExistence type="predicted"/>
<feature type="compositionally biased region" description="Polar residues" evidence="2">
    <location>
        <begin position="137"/>
        <end position="154"/>
    </location>
</feature>
<evidence type="ECO:0000259" key="3">
    <source>
        <dbReference type="PROSITE" id="PS50003"/>
    </source>
</evidence>
<feature type="region of interest" description="Disordered" evidence="2">
    <location>
        <begin position="844"/>
        <end position="976"/>
    </location>
</feature>
<feature type="compositionally biased region" description="Polar residues" evidence="2">
    <location>
        <begin position="653"/>
        <end position="664"/>
    </location>
</feature>
<dbReference type="Pfam" id="PF12814">
    <property type="entry name" value="Mcp5_PH"/>
    <property type="match status" value="1"/>
</dbReference>
<feature type="region of interest" description="Disordered" evidence="2">
    <location>
        <begin position="1554"/>
        <end position="1623"/>
    </location>
</feature>
<feature type="region of interest" description="Disordered" evidence="2">
    <location>
        <begin position="1933"/>
        <end position="2000"/>
    </location>
</feature>
<feature type="compositionally biased region" description="Polar residues" evidence="2">
    <location>
        <begin position="557"/>
        <end position="573"/>
    </location>
</feature>
<feature type="compositionally biased region" description="Low complexity" evidence="2">
    <location>
        <begin position="1801"/>
        <end position="1817"/>
    </location>
</feature>
<dbReference type="InterPro" id="IPR024774">
    <property type="entry name" value="PH_dom-Mcp5-type"/>
</dbReference>
<feature type="compositionally biased region" description="Polar residues" evidence="2">
    <location>
        <begin position="1301"/>
        <end position="1312"/>
    </location>
</feature>
<feature type="coiled-coil region" evidence="1">
    <location>
        <begin position="199"/>
        <end position="226"/>
    </location>
</feature>
<feature type="compositionally biased region" description="Polar residues" evidence="2">
    <location>
        <begin position="1574"/>
        <end position="1592"/>
    </location>
</feature>
<dbReference type="SUPFAM" id="SSF50729">
    <property type="entry name" value="PH domain-like"/>
    <property type="match status" value="1"/>
</dbReference>
<feature type="region of interest" description="Disordered" evidence="2">
    <location>
        <begin position="339"/>
        <end position="383"/>
    </location>
</feature>
<feature type="region of interest" description="Disordered" evidence="2">
    <location>
        <begin position="1799"/>
        <end position="1876"/>
    </location>
</feature>
<feature type="region of interest" description="Disordered" evidence="2">
    <location>
        <begin position="1491"/>
        <end position="1537"/>
    </location>
</feature>
<dbReference type="Gene3D" id="2.30.29.30">
    <property type="entry name" value="Pleckstrin-homology domain (PH domain)/Phosphotyrosine-binding domain (PTB)"/>
    <property type="match status" value="1"/>
</dbReference>
<dbReference type="Proteomes" id="UP001521222">
    <property type="component" value="Unassembled WGS sequence"/>
</dbReference>
<feature type="compositionally biased region" description="Low complexity" evidence="2">
    <location>
        <begin position="1607"/>
        <end position="1622"/>
    </location>
</feature>
<feature type="region of interest" description="Disordered" evidence="2">
    <location>
        <begin position="126"/>
        <end position="168"/>
    </location>
</feature>
<organism evidence="4 5">
    <name type="scientific">Nothophoma quercina</name>
    <dbReference type="NCBI Taxonomy" id="749835"/>
    <lineage>
        <taxon>Eukaryota</taxon>
        <taxon>Fungi</taxon>
        <taxon>Dikarya</taxon>
        <taxon>Ascomycota</taxon>
        <taxon>Pezizomycotina</taxon>
        <taxon>Dothideomycetes</taxon>
        <taxon>Pleosporomycetidae</taxon>
        <taxon>Pleosporales</taxon>
        <taxon>Pleosporineae</taxon>
        <taxon>Didymellaceae</taxon>
        <taxon>Nothophoma</taxon>
    </lineage>
</organism>
<accession>A0ABR3RG28</accession>
<dbReference type="InterPro" id="IPR011993">
    <property type="entry name" value="PH-like_dom_sf"/>
</dbReference>
<feature type="region of interest" description="Disordered" evidence="2">
    <location>
        <begin position="426"/>
        <end position="468"/>
    </location>
</feature>
<feature type="region of interest" description="Disordered" evidence="2">
    <location>
        <begin position="1349"/>
        <end position="1375"/>
    </location>
</feature>